<evidence type="ECO:0000256" key="1">
    <source>
        <dbReference type="SAM" id="MobiDB-lite"/>
    </source>
</evidence>
<protein>
    <submittedName>
        <fullName evidence="2">Uncharacterized protein</fullName>
    </submittedName>
</protein>
<sequence>MADRITHNLNLEVAPNFADDTYAGIWNMLVNAGKTEAEALQDLLDAWTAGNARRRETWAQQEAADRNLQEAQAQAERDAAEQQRQELEREAKLERREVEKKKPKLNDFDDERMVGDAIAPRPSPYAINKLQNFKYVELFYFTPQGCLDAVKNAHTAADDALGLTGTDGYVILQPIAAYKASRNVVRDEDLTWDQMIMGKNAMLQMAEKLGWSVKHVTALVTFYFNLKQHPSRMLESGNQALLLYQA</sequence>
<evidence type="ECO:0000313" key="2">
    <source>
        <dbReference type="EMBL" id="KDQ54007.1"/>
    </source>
</evidence>
<dbReference type="Proteomes" id="UP000027265">
    <property type="component" value="Unassembled WGS sequence"/>
</dbReference>
<name>A0A067PRS7_9AGAM</name>
<dbReference type="HOGENOM" id="CLU_052398_1_0_1"/>
<dbReference type="InParanoid" id="A0A067PRS7"/>
<evidence type="ECO:0000313" key="3">
    <source>
        <dbReference type="Proteomes" id="UP000027265"/>
    </source>
</evidence>
<reference evidence="3" key="1">
    <citation type="journal article" date="2014" name="Proc. Natl. Acad. Sci. U.S.A.">
        <title>Extensive sampling of basidiomycete genomes demonstrates inadequacy of the white-rot/brown-rot paradigm for wood decay fungi.</title>
        <authorList>
            <person name="Riley R."/>
            <person name="Salamov A.A."/>
            <person name="Brown D.W."/>
            <person name="Nagy L.G."/>
            <person name="Floudas D."/>
            <person name="Held B.W."/>
            <person name="Levasseur A."/>
            <person name="Lombard V."/>
            <person name="Morin E."/>
            <person name="Otillar R."/>
            <person name="Lindquist E.A."/>
            <person name="Sun H."/>
            <person name="LaButti K.M."/>
            <person name="Schmutz J."/>
            <person name="Jabbour D."/>
            <person name="Luo H."/>
            <person name="Baker S.E."/>
            <person name="Pisabarro A.G."/>
            <person name="Walton J.D."/>
            <person name="Blanchette R.A."/>
            <person name="Henrissat B."/>
            <person name="Martin F."/>
            <person name="Cullen D."/>
            <person name="Hibbett D.S."/>
            <person name="Grigoriev I.V."/>
        </authorList>
    </citation>
    <scope>NUCLEOTIDE SEQUENCE [LARGE SCALE GENOMIC DNA]</scope>
    <source>
        <strain evidence="3">MUCL 33604</strain>
    </source>
</reference>
<feature type="compositionally biased region" description="Basic and acidic residues" evidence="1">
    <location>
        <begin position="75"/>
        <end position="100"/>
    </location>
</feature>
<dbReference type="STRING" id="933084.A0A067PRS7"/>
<keyword evidence="3" id="KW-1185">Reference proteome</keyword>
<gene>
    <name evidence="2" type="ORF">JAAARDRAFT_136404</name>
</gene>
<dbReference type="AlphaFoldDB" id="A0A067PRS7"/>
<dbReference type="EMBL" id="KL197731">
    <property type="protein sequence ID" value="KDQ54007.1"/>
    <property type="molecule type" value="Genomic_DNA"/>
</dbReference>
<organism evidence="2 3">
    <name type="scientific">Jaapia argillacea MUCL 33604</name>
    <dbReference type="NCBI Taxonomy" id="933084"/>
    <lineage>
        <taxon>Eukaryota</taxon>
        <taxon>Fungi</taxon>
        <taxon>Dikarya</taxon>
        <taxon>Basidiomycota</taxon>
        <taxon>Agaricomycotina</taxon>
        <taxon>Agaricomycetes</taxon>
        <taxon>Agaricomycetidae</taxon>
        <taxon>Jaapiales</taxon>
        <taxon>Jaapiaceae</taxon>
        <taxon>Jaapia</taxon>
    </lineage>
</organism>
<accession>A0A067PRS7</accession>
<dbReference type="OrthoDB" id="2688210at2759"/>
<proteinExistence type="predicted"/>
<feature type="region of interest" description="Disordered" evidence="1">
    <location>
        <begin position="64"/>
        <end position="100"/>
    </location>
</feature>